<dbReference type="AlphaFoldDB" id="A0A1B1N9B6"/>
<keyword evidence="2 5" id="KW-0378">Hydrolase</keyword>
<sequence>MNQTDLPAEDLRRDALGVLAPGFVGTTPPPWLEQLLDEGLGGVWLFGHNVEDEKQVRALTGAVHARRAEALVCADEEGGTVTRLHHAEGSPWPGAWALGVVDDAEATRTVYRWLGEQLAAAGIDLTAAPDADVNTEPENPVIGVRSFGPDPDLVARHVVAAVEGLADAGVLSCAKHFPGHGSTTLDSHLDLPVLDVDAQTLADRELVPFAAAARAGADAVMTGHLVVPGHGDLPATLNPSVLRVLREELGFSGVVCTDALDMKAVADRYGRERSAVLALVAGADLLCIGNPVFPGDYDAAADTARLVDAVVTAVRDGELPVERLREAAGRVRDMGARHAARRADRGDGMPHPGADDAGLTVAARAVSATGEGADLTGAEVVALSTKGNIASGARQEVVSRAVAEVLEGETGGVADVTAGTDRGPLVLVSDDHSQWDDPAIRALLRRADALVHTGIRELPADLALPRVVRTFGGGHASALAGAHTLRGAGGER</sequence>
<dbReference type="GO" id="GO:0005975">
    <property type="term" value="P:carbohydrate metabolic process"/>
    <property type="evidence" value="ECO:0007669"/>
    <property type="project" value="InterPro"/>
</dbReference>
<dbReference type="Pfam" id="PF00933">
    <property type="entry name" value="Glyco_hydro_3"/>
    <property type="match status" value="1"/>
</dbReference>
<dbReference type="InterPro" id="IPR050226">
    <property type="entry name" value="NagZ_Beta-hexosaminidase"/>
</dbReference>
<proteinExistence type="inferred from homology"/>
<dbReference type="PANTHER" id="PTHR30480:SF16">
    <property type="entry name" value="GLYCOSIDE HYDROLASE FAMILY 3 DOMAIN PROTEIN"/>
    <property type="match status" value="1"/>
</dbReference>
<comment type="similarity">
    <text evidence="1">Belongs to the glycosyl hydrolase 3 family.</text>
</comment>
<reference evidence="5 6" key="1">
    <citation type="submission" date="2016-03" db="EMBL/GenBank/DDBJ databases">
        <title>Shallow-sea hydrothermal system.</title>
        <authorList>
            <person name="Tang K."/>
        </authorList>
    </citation>
    <scope>NUCLEOTIDE SEQUENCE [LARGE SCALE GENOMIC DNA]</scope>
    <source>
        <strain evidence="5 6">JLT9</strain>
    </source>
</reference>
<organism evidence="5 6">
    <name type="scientific">Serinicoccus hydrothermalis</name>
    <dbReference type="NCBI Taxonomy" id="1758689"/>
    <lineage>
        <taxon>Bacteria</taxon>
        <taxon>Bacillati</taxon>
        <taxon>Actinomycetota</taxon>
        <taxon>Actinomycetes</taxon>
        <taxon>Micrococcales</taxon>
        <taxon>Ornithinimicrobiaceae</taxon>
        <taxon>Serinicoccus</taxon>
    </lineage>
</organism>
<accession>A0A1B1N9B6</accession>
<evidence type="ECO:0000259" key="4">
    <source>
        <dbReference type="Pfam" id="PF00933"/>
    </source>
</evidence>
<dbReference type="EMBL" id="CP014989">
    <property type="protein sequence ID" value="ANS78032.1"/>
    <property type="molecule type" value="Genomic_DNA"/>
</dbReference>
<dbReference type="OrthoDB" id="9805821at2"/>
<evidence type="ECO:0000313" key="5">
    <source>
        <dbReference type="EMBL" id="ANS78032.1"/>
    </source>
</evidence>
<dbReference type="InterPro" id="IPR036962">
    <property type="entry name" value="Glyco_hydro_3_N_sf"/>
</dbReference>
<keyword evidence="3 5" id="KW-0326">Glycosidase</keyword>
<evidence type="ECO:0000256" key="1">
    <source>
        <dbReference type="ARBA" id="ARBA00005336"/>
    </source>
</evidence>
<feature type="domain" description="Glycoside hydrolase family 3 N-terminal" evidence="4">
    <location>
        <begin position="33"/>
        <end position="332"/>
    </location>
</feature>
<keyword evidence="6" id="KW-1185">Reference proteome</keyword>
<dbReference type="InterPro" id="IPR001764">
    <property type="entry name" value="Glyco_hydro_3_N"/>
</dbReference>
<gene>
    <name evidence="5" type="ORF">SGUI_0636</name>
</gene>
<dbReference type="KEGG" id="serj:SGUI_0636"/>
<dbReference type="PANTHER" id="PTHR30480">
    <property type="entry name" value="BETA-HEXOSAMINIDASE-RELATED"/>
    <property type="match status" value="1"/>
</dbReference>
<dbReference type="EC" id="3.2.1.52" evidence="5"/>
<evidence type="ECO:0000256" key="2">
    <source>
        <dbReference type="ARBA" id="ARBA00022801"/>
    </source>
</evidence>
<dbReference type="STRING" id="1758689.SGUI_0636"/>
<protein>
    <submittedName>
        <fullName evidence="5">Beta-hexosaminidase</fullName>
        <ecNumber evidence="5">3.2.1.52</ecNumber>
    </submittedName>
</protein>
<name>A0A1B1N9B6_9MICO</name>
<dbReference type="Proteomes" id="UP000092482">
    <property type="component" value="Chromosome"/>
</dbReference>
<dbReference type="SUPFAM" id="SSF51445">
    <property type="entry name" value="(Trans)glycosidases"/>
    <property type="match status" value="1"/>
</dbReference>
<dbReference type="GO" id="GO:0009254">
    <property type="term" value="P:peptidoglycan turnover"/>
    <property type="evidence" value="ECO:0007669"/>
    <property type="project" value="TreeGrafter"/>
</dbReference>
<dbReference type="GO" id="GO:0004563">
    <property type="term" value="F:beta-N-acetylhexosaminidase activity"/>
    <property type="evidence" value="ECO:0007669"/>
    <property type="project" value="UniProtKB-EC"/>
</dbReference>
<evidence type="ECO:0000256" key="3">
    <source>
        <dbReference type="ARBA" id="ARBA00023295"/>
    </source>
</evidence>
<evidence type="ECO:0000313" key="6">
    <source>
        <dbReference type="Proteomes" id="UP000092482"/>
    </source>
</evidence>
<dbReference type="RefSeq" id="WP_066636203.1">
    <property type="nucleotide sequence ID" value="NZ_CP014989.1"/>
</dbReference>
<dbReference type="PATRIC" id="fig|1758689.4.peg.655"/>
<dbReference type="InterPro" id="IPR017853">
    <property type="entry name" value="GH"/>
</dbReference>
<dbReference type="Gene3D" id="3.20.20.300">
    <property type="entry name" value="Glycoside hydrolase, family 3, N-terminal domain"/>
    <property type="match status" value="1"/>
</dbReference>